<comment type="similarity">
    <text evidence="1">Belongs to the metallo-dependent hydrolases superfamily. NagA family.</text>
</comment>
<dbReference type="SUPFAM" id="SSF51556">
    <property type="entry name" value="Metallo-dependent hydrolases"/>
    <property type="match status" value="1"/>
</dbReference>
<evidence type="ECO:0000256" key="3">
    <source>
        <dbReference type="SAM" id="SignalP"/>
    </source>
</evidence>
<dbReference type="Gene3D" id="2.30.40.10">
    <property type="entry name" value="Urease, subunit C, domain 1"/>
    <property type="match status" value="1"/>
</dbReference>
<sequence>MKALLLAAAALVALPASAQTGSPQSNTLRGGQTIAITGGTVAIGDGSAPIPNGTVVIRDGRVVAAGSGVAVPAGAQTVDANGKWVSAGIVTGIGDLGLVDAGGVDESNDSSARQSPYSASIDVSTAINPDTVMIANERLGGVTRAFISGSGGQSIFSGQGAVIDLGADPDPVTKARAFQTVQLGEDGARSAGGSRPAAWAALADAFAMAQDYRRNPAGFDGRSKDALLTRADAQALLNVLDGKVPLVVRVERASDIRQVLTLPARYPGIRLILAGAAEGWMVAREIAAAKVPVLAYALADLPSSFEQLAATESNVGRMTAAGVTVGIYFDGSGGEHVVRQFAGNLVAITKVPGSTGLDWGKAFAAITSKPAEVMGLGNEIGSLRPGRRADVVLWDGDPLELSSQPQAVWIDGKPQPMTSRQRQLRDRYLNVVEGVLPKAYDR</sequence>
<dbReference type="SUPFAM" id="SSF51338">
    <property type="entry name" value="Composite domain of metallo-dependent hydrolases"/>
    <property type="match status" value="1"/>
</dbReference>
<comment type="caution">
    <text evidence="5">The sequence shown here is derived from an EMBL/GenBank/DDBJ whole genome shotgun (WGS) entry which is preliminary data.</text>
</comment>
<dbReference type="EMBL" id="JBHUFC010000002">
    <property type="protein sequence ID" value="MFD1786836.1"/>
    <property type="molecule type" value="Genomic_DNA"/>
</dbReference>
<feature type="signal peptide" evidence="3">
    <location>
        <begin position="1"/>
        <end position="18"/>
    </location>
</feature>
<gene>
    <name evidence="5" type="ORF">ACFSC3_04550</name>
</gene>
<keyword evidence="3" id="KW-0732">Signal</keyword>
<dbReference type="PANTHER" id="PTHR11113">
    <property type="entry name" value="N-ACETYLGLUCOSAMINE-6-PHOSPHATE DEACETYLASE"/>
    <property type="match status" value="1"/>
</dbReference>
<dbReference type="Gene3D" id="3.20.20.140">
    <property type="entry name" value="Metal-dependent hydrolases"/>
    <property type="match status" value="1"/>
</dbReference>
<dbReference type="Pfam" id="PF01979">
    <property type="entry name" value="Amidohydro_1"/>
    <property type="match status" value="1"/>
</dbReference>
<dbReference type="PANTHER" id="PTHR11113:SF14">
    <property type="entry name" value="N-ACETYLGLUCOSAMINE-6-PHOSPHATE DEACETYLASE"/>
    <property type="match status" value="1"/>
</dbReference>
<evidence type="ECO:0000256" key="2">
    <source>
        <dbReference type="ARBA" id="ARBA00022801"/>
    </source>
</evidence>
<accession>A0ABW4N9Z3</accession>
<reference evidence="6" key="1">
    <citation type="journal article" date="2019" name="Int. J. Syst. Evol. Microbiol.">
        <title>The Global Catalogue of Microorganisms (GCM) 10K type strain sequencing project: providing services to taxonomists for standard genome sequencing and annotation.</title>
        <authorList>
            <consortium name="The Broad Institute Genomics Platform"/>
            <consortium name="The Broad Institute Genome Sequencing Center for Infectious Disease"/>
            <person name="Wu L."/>
            <person name="Ma J."/>
        </authorList>
    </citation>
    <scope>NUCLEOTIDE SEQUENCE [LARGE SCALE GENOMIC DNA]</scope>
    <source>
        <strain evidence="6">Q85</strain>
    </source>
</reference>
<keyword evidence="6" id="KW-1185">Reference proteome</keyword>
<proteinExistence type="inferred from homology"/>
<dbReference type="InterPro" id="IPR006680">
    <property type="entry name" value="Amidohydro-rel"/>
</dbReference>
<evidence type="ECO:0000313" key="6">
    <source>
        <dbReference type="Proteomes" id="UP001597283"/>
    </source>
</evidence>
<keyword evidence="2" id="KW-0378">Hydrolase</keyword>
<evidence type="ECO:0000313" key="5">
    <source>
        <dbReference type="EMBL" id="MFD1786836.1"/>
    </source>
</evidence>
<organism evidence="5 6">
    <name type="scientific">Sphingomonas floccifaciens</name>
    <dbReference type="NCBI Taxonomy" id="1844115"/>
    <lineage>
        <taxon>Bacteria</taxon>
        <taxon>Pseudomonadati</taxon>
        <taxon>Pseudomonadota</taxon>
        <taxon>Alphaproteobacteria</taxon>
        <taxon>Sphingomonadales</taxon>
        <taxon>Sphingomonadaceae</taxon>
        <taxon>Sphingomonas</taxon>
    </lineage>
</organism>
<feature type="chain" id="PRO_5047344559" evidence="3">
    <location>
        <begin position="19"/>
        <end position="442"/>
    </location>
</feature>
<evidence type="ECO:0000259" key="4">
    <source>
        <dbReference type="Pfam" id="PF01979"/>
    </source>
</evidence>
<dbReference type="InterPro" id="IPR011059">
    <property type="entry name" value="Metal-dep_hydrolase_composite"/>
</dbReference>
<feature type="domain" description="Amidohydrolase-related" evidence="4">
    <location>
        <begin position="290"/>
        <end position="412"/>
    </location>
</feature>
<name>A0ABW4N9Z3_9SPHN</name>
<dbReference type="InterPro" id="IPR032466">
    <property type="entry name" value="Metal_Hydrolase"/>
</dbReference>
<dbReference type="RefSeq" id="WP_380939180.1">
    <property type="nucleotide sequence ID" value="NZ_JBHUFC010000002.1"/>
</dbReference>
<evidence type="ECO:0000256" key="1">
    <source>
        <dbReference type="ARBA" id="ARBA00010716"/>
    </source>
</evidence>
<dbReference type="Proteomes" id="UP001597283">
    <property type="component" value="Unassembled WGS sequence"/>
</dbReference>
<protein>
    <submittedName>
        <fullName evidence="5">Amidohydrolase family protein</fullName>
    </submittedName>
</protein>